<keyword evidence="6" id="KW-1185">Reference proteome</keyword>
<keyword evidence="1" id="KW-0813">Transport</keyword>
<dbReference type="Gene3D" id="3.60.15.10">
    <property type="entry name" value="Ribonuclease Z/Hydroxyacylglutathione hydrolase-like"/>
    <property type="match status" value="1"/>
</dbReference>
<dbReference type="InterPro" id="IPR036866">
    <property type="entry name" value="RibonucZ/Hydroxyglut_hydro"/>
</dbReference>
<sequence length="135" mass="15196">MVTLIDSHPTTSASTRLTLQIEEIATDSTAIRCLDWDRDRFDIEFELCNGTTYNSFLIRGDKVALVDTTHLKFESLYLDCLHRLIDPTAIDYLVVNHTEPDHSGLMGQLLAIAPQITVIGSKVAIQFLQSQIHRP</sequence>
<dbReference type="AlphaFoldDB" id="A0A929FD99"/>
<feature type="non-terminal residue" evidence="5">
    <location>
        <position position="135"/>
    </location>
</feature>
<protein>
    <submittedName>
        <fullName evidence="5">FprA family A-type flavoprotein</fullName>
    </submittedName>
</protein>
<evidence type="ECO:0000256" key="2">
    <source>
        <dbReference type="ARBA" id="ARBA00022982"/>
    </source>
</evidence>
<accession>A0A929FD99</accession>
<reference evidence="5" key="1">
    <citation type="submission" date="2020-10" db="EMBL/GenBank/DDBJ databases">
        <authorList>
            <person name="Castelo-Branco R."/>
            <person name="Eusebio N."/>
            <person name="Adriana R."/>
            <person name="Vieira A."/>
            <person name="Brugerolle De Fraissinette N."/>
            <person name="Rezende De Castro R."/>
            <person name="Schneider M.P."/>
            <person name="Vasconcelos V."/>
            <person name="Leao P.N."/>
        </authorList>
    </citation>
    <scope>NUCLEOTIDE SEQUENCE</scope>
    <source>
        <strain evidence="5">LEGE 11479</strain>
    </source>
</reference>
<evidence type="ECO:0000256" key="3">
    <source>
        <dbReference type="ARBA" id="ARBA00023004"/>
    </source>
</evidence>
<dbReference type="PANTHER" id="PTHR32145:SF11">
    <property type="entry name" value="DIFLAVIN FLAVOPROTEIN A 2-RELATED"/>
    <property type="match status" value="1"/>
</dbReference>
<evidence type="ECO:0000313" key="5">
    <source>
        <dbReference type="EMBL" id="MBE9070388.1"/>
    </source>
</evidence>
<dbReference type="PANTHER" id="PTHR32145">
    <property type="entry name" value="DIFLAVIN FLAVOPROTEIN A 2-RELATED"/>
    <property type="match status" value="1"/>
</dbReference>
<dbReference type="InterPro" id="IPR045761">
    <property type="entry name" value="ODP_dom"/>
</dbReference>
<evidence type="ECO:0000256" key="1">
    <source>
        <dbReference type="ARBA" id="ARBA00022448"/>
    </source>
</evidence>
<proteinExistence type="predicted"/>
<evidence type="ECO:0000313" key="6">
    <source>
        <dbReference type="Proteomes" id="UP000615026"/>
    </source>
</evidence>
<dbReference type="EMBL" id="JADEXP010000423">
    <property type="protein sequence ID" value="MBE9070388.1"/>
    <property type="molecule type" value="Genomic_DNA"/>
</dbReference>
<dbReference type="SUPFAM" id="SSF56281">
    <property type="entry name" value="Metallo-hydrolase/oxidoreductase"/>
    <property type="match status" value="1"/>
</dbReference>
<evidence type="ECO:0000259" key="4">
    <source>
        <dbReference type="Pfam" id="PF19583"/>
    </source>
</evidence>
<feature type="domain" description="ODP" evidence="4">
    <location>
        <begin position="54"/>
        <end position="129"/>
    </location>
</feature>
<comment type="caution">
    <text evidence="5">The sequence shown here is derived from an EMBL/GenBank/DDBJ whole genome shotgun (WGS) entry which is preliminary data.</text>
</comment>
<dbReference type="Pfam" id="PF19583">
    <property type="entry name" value="ODP"/>
    <property type="match status" value="1"/>
</dbReference>
<gene>
    <name evidence="5" type="ORF">IQ260_27470</name>
</gene>
<keyword evidence="3" id="KW-0408">Iron</keyword>
<keyword evidence="2" id="KW-0249">Electron transport</keyword>
<dbReference type="InterPro" id="IPR051285">
    <property type="entry name" value="NADH_oxidoreductase_modular"/>
</dbReference>
<organism evidence="5 6">
    <name type="scientific">Leptolyngbya cf. ectocarpi LEGE 11479</name>
    <dbReference type="NCBI Taxonomy" id="1828722"/>
    <lineage>
        <taxon>Bacteria</taxon>
        <taxon>Bacillati</taxon>
        <taxon>Cyanobacteriota</taxon>
        <taxon>Cyanophyceae</taxon>
        <taxon>Leptolyngbyales</taxon>
        <taxon>Leptolyngbyaceae</taxon>
        <taxon>Leptolyngbya group</taxon>
        <taxon>Leptolyngbya</taxon>
    </lineage>
</organism>
<name>A0A929FD99_LEPEC</name>
<dbReference type="Proteomes" id="UP000615026">
    <property type="component" value="Unassembled WGS sequence"/>
</dbReference>